<dbReference type="Proteomes" id="UP000423065">
    <property type="component" value="Segment"/>
</dbReference>
<dbReference type="KEGG" id="vg:64766871"/>
<gene>
    <name evidence="3" type="primary">164</name>
    <name evidence="3" type="ORF">SEA_STORMAGEDDON_164</name>
</gene>
<feature type="region of interest" description="Disordered" evidence="1">
    <location>
        <begin position="27"/>
        <end position="55"/>
    </location>
</feature>
<evidence type="ECO:0000313" key="4">
    <source>
        <dbReference type="Proteomes" id="UP000423065"/>
    </source>
</evidence>
<organism evidence="3 4">
    <name type="scientific">Gordonia phage Stormageddon</name>
    <dbReference type="NCBI Taxonomy" id="2656541"/>
    <lineage>
        <taxon>Viruses</taxon>
        <taxon>Duplodnaviria</taxon>
        <taxon>Heunggongvirae</taxon>
        <taxon>Uroviricota</taxon>
        <taxon>Caudoviricetes</taxon>
        <taxon>Stormageddonvirus</taxon>
        <taxon>Stormageddonvirus Stormageddon</taxon>
    </lineage>
</organism>
<dbReference type="PROSITE" id="PS51257">
    <property type="entry name" value="PROKAR_LIPOPROTEIN"/>
    <property type="match status" value="1"/>
</dbReference>
<dbReference type="Pfam" id="PF05305">
    <property type="entry name" value="DUF732"/>
    <property type="match status" value="1"/>
</dbReference>
<reference evidence="3 4" key="1">
    <citation type="submission" date="2019-10" db="EMBL/GenBank/DDBJ databases">
        <authorList>
            <person name="Garlena R.A."/>
            <person name="Russell D.A."/>
            <person name="Pope W.H."/>
            <person name="Jacobs-Sera D."/>
            <person name="Hatfull G.F."/>
        </authorList>
    </citation>
    <scope>NUCLEOTIDE SEQUENCE [LARGE SCALE GENOMIC DNA]</scope>
</reference>
<evidence type="ECO:0000313" key="3">
    <source>
        <dbReference type="EMBL" id="QGJ95024.1"/>
    </source>
</evidence>
<sequence length="139" mass="14409">MKKTIAALAAAAAITLATGCTIETVSEPTTTTTPAPLPVVTTTTVDTPPPPTTTEIDSEWVADRAYIAALDQQGIDYPTEQDAIDLGHSICEALDSGNSPQELIRVGVDASGMDSQDVAFMVGAAIGSICPRHDDLIPE</sequence>
<proteinExistence type="predicted"/>
<dbReference type="RefSeq" id="YP_010059639.1">
    <property type="nucleotide sequence ID" value="NC_054726.1"/>
</dbReference>
<accession>A0A649VS52</accession>
<keyword evidence="4" id="KW-1185">Reference proteome</keyword>
<dbReference type="EMBL" id="MN586040">
    <property type="protein sequence ID" value="QGJ95024.1"/>
    <property type="molecule type" value="Genomic_DNA"/>
</dbReference>
<dbReference type="InterPro" id="IPR007969">
    <property type="entry name" value="DUF732"/>
</dbReference>
<protein>
    <recommendedName>
        <fullName evidence="2">DUF732 domain-containing protein</fullName>
    </recommendedName>
</protein>
<evidence type="ECO:0000256" key="1">
    <source>
        <dbReference type="SAM" id="MobiDB-lite"/>
    </source>
</evidence>
<feature type="compositionally biased region" description="Low complexity" evidence="1">
    <location>
        <begin position="27"/>
        <end position="46"/>
    </location>
</feature>
<evidence type="ECO:0000259" key="2">
    <source>
        <dbReference type="Pfam" id="PF05305"/>
    </source>
</evidence>
<dbReference type="GeneID" id="64766871"/>
<feature type="domain" description="DUF732" evidence="2">
    <location>
        <begin position="62"/>
        <end position="131"/>
    </location>
</feature>
<name>A0A649VS52_9CAUD</name>